<protein>
    <submittedName>
        <fullName evidence="2">Phospholipase D family protein</fullName>
    </submittedName>
</protein>
<feature type="domain" description="PLD phosphodiesterase" evidence="1">
    <location>
        <begin position="187"/>
        <end position="214"/>
    </location>
</feature>
<keyword evidence="3" id="KW-1185">Reference proteome</keyword>
<dbReference type="PANTHER" id="PTHR21248:SF12">
    <property type="entry name" value="CARDIOLIPIN SYNTHASE C"/>
    <property type="match status" value="1"/>
</dbReference>
<name>A0A916U706_9BURK</name>
<dbReference type="CDD" id="cd09111">
    <property type="entry name" value="PLDc_ymdC_like_1"/>
    <property type="match status" value="1"/>
</dbReference>
<organism evidence="2 3">
    <name type="scientific">Undibacterium terreum</name>
    <dbReference type="NCBI Taxonomy" id="1224302"/>
    <lineage>
        <taxon>Bacteria</taxon>
        <taxon>Pseudomonadati</taxon>
        <taxon>Pseudomonadota</taxon>
        <taxon>Betaproteobacteria</taxon>
        <taxon>Burkholderiales</taxon>
        <taxon>Oxalobacteraceae</taxon>
        <taxon>Undibacterium</taxon>
    </lineage>
</organism>
<sequence length="542" mass="60245">MIRIIRSDSFCTIPEKYKLNWHSAWRAVLAGMMLSLIAGCTSLPVVDRFATEAVPLSAKTTLGKIAQDSIPAPELSGFRLMPLGSFSLDTRLQLAHRAEATLDLQYYQFQDDETGRLLLRAVADAAKRGVRVRLLLDDFYTSGSDTLFLGLAAYPNVEVRLFNPFCCARDTGQISRFALSFGDWSRVNHRMHNKLFIADGAMAVIGGRNVANEYFQRSMAENFVDVDAFTVGFIVPPLQELFDRYWNSFSAYPLETIAKTGLSKEQLIAQFDDRTGPKTTPPPDKLGPNDILGYGPIADDLDAGRLGLIWGEAYVFADYPDKPFESKAGAIPLETSVTYNVVEEMKKAKSEVVASSPYFVPGARGMKLLQGLRDKGVKVQVLTNSLAATDEPIVHAGYSRYREDMLRIGVDLYELSRSRLKMNNRPFHFGSSLGRLHAKVVVIDKHLSFIGSMNLDPRSASVNTELGAIVDSQALAKELLNIIDIDRLQSAYRVRLSPSGHGLEWLGADDEQEMVLKTEPDATSWIRLKLWLLGPLIPDELL</sequence>
<dbReference type="Pfam" id="PF13091">
    <property type="entry name" value="PLDc_2"/>
    <property type="match status" value="2"/>
</dbReference>
<dbReference type="CDD" id="cd09113">
    <property type="entry name" value="PLDc_ymdC_like_2"/>
    <property type="match status" value="1"/>
</dbReference>
<evidence type="ECO:0000259" key="1">
    <source>
        <dbReference type="PROSITE" id="PS50035"/>
    </source>
</evidence>
<dbReference type="Proteomes" id="UP000637423">
    <property type="component" value="Unassembled WGS sequence"/>
</dbReference>
<feature type="domain" description="PLD phosphodiesterase" evidence="1">
    <location>
        <begin position="432"/>
        <end position="459"/>
    </location>
</feature>
<comment type="caution">
    <text evidence="2">The sequence shown here is derived from an EMBL/GenBank/DDBJ whole genome shotgun (WGS) entry which is preliminary data.</text>
</comment>
<dbReference type="EMBL" id="BMED01000001">
    <property type="protein sequence ID" value="GGC62728.1"/>
    <property type="molecule type" value="Genomic_DNA"/>
</dbReference>
<dbReference type="PANTHER" id="PTHR21248">
    <property type="entry name" value="CARDIOLIPIN SYNTHASE"/>
    <property type="match status" value="1"/>
</dbReference>
<accession>A0A916U706</accession>
<dbReference type="GO" id="GO:0030572">
    <property type="term" value="F:phosphatidyltransferase activity"/>
    <property type="evidence" value="ECO:0007669"/>
    <property type="project" value="UniProtKB-ARBA"/>
</dbReference>
<evidence type="ECO:0000313" key="3">
    <source>
        <dbReference type="Proteomes" id="UP000637423"/>
    </source>
</evidence>
<evidence type="ECO:0000313" key="2">
    <source>
        <dbReference type="EMBL" id="GGC62728.1"/>
    </source>
</evidence>
<dbReference type="InterPro" id="IPR025202">
    <property type="entry name" value="PLD-like_dom"/>
</dbReference>
<dbReference type="PROSITE" id="PS50035">
    <property type="entry name" value="PLD"/>
    <property type="match status" value="2"/>
</dbReference>
<dbReference type="Gene3D" id="3.30.870.10">
    <property type="entry name" value="Endonuclease Chain A"/>
    <property type="match status" value="2"/>
</dbReference>
<reference evidence="2" key="1">
    <citation type="journal article" date="2014" name="Int. J. Syst. Evol. Microbiol.">
        <title>Complete genome sequence of Corynebacterium casei LMG S-19264T (=DSM 44701T), isolated from a smear-ripened cheese.</title>
        <authorList>
            <consortium name="US DOE Joint Genome Institute (JGI-PGF)"/>
            <person name="Walter F."/>
            <person name="Albersmeier A."/>
            <person name="Kalinowski J."/>
            <person name="Ruckert C."/>
        </authorList>
    </citation>
    <scope>NUCLEOTIDE SEQUENCE</scope>
    <source>
        <strain evidence="2">CGMCC 1.10998</strain>
    </source>
</reference>
<dbReference type="SMART" id="SM00155">
    <property type="entry name" value="PLDc"/>
    <property type="match status" value="2"/>
</dbReference>
<gene>
    <name evidence="2" type="ORF">GCM10011396_07120</name>
</gene>
<proteinExistence type="predicted"/>
<dbReference type="InterPro" id="IPR001736">
    <property type="entry name" value="PLipase_D/transphosphatidylase"/>
</dbReference>
<dbReference type="GO" id="GO:0032049">
    <property type="term" value="P:cardiolipin biosynthetic process"/>
    <property type="evidence" value="ECO:0007669"/>
    <property type="project" value="UniProtKB-ARBA"/>
</dbReference>
<reference evidence="2" key="2">
    <citation type="submission" date="2020-09" db="EMBL/GenBank/DDBJ databases">
        <authorList>
            <person name="Sun Q."/>
            <person name="Zhou Y."/>
        </authorList>
    </citation>
    <scope>NUCLEOTIDE SEQUENCE</scope>
    <source>
        <strain evidence="2">CGMCC 1.10998</strain>
    </source>
</reference>
<dbReference type="SUPFAM" id="SSF56024">
    <property type="entry name" value="Phospholipase D/nuclease"/>
    <property type="match status" value="2"/>
</dbReference>
<dbReference type="AlphaFoldDB" id="A0A916U706"/>